<gene>
    <name evidence="1" type="ORF">A3A60_03990</name>
</gene>
<accession>A0A1F5HVX0</accession>
<name>A0A1F5HVX0_9BACT</name>
<dbReference type="STRING" id="1797729.A3A60_03990"/>
<dbReference type="EMBL" id="MFBS01000038">
    <property type="protein sequence ID" value="OGE08324.1"/>
    <property type="molecule type" value="Genomic_DNA"/>
</dbReference>
<evidence type="ECO:0000313" key="1">
    <source>
        <dbReference type="EMBL" id="OGE08324.1"/>
    </source>
</evidence>
<proteinExistence type="predicted"/>
<protein>
    <submittedName>
        <fullName evidence="1">Uncharacterized protein</fullName>
    </submittedName>
</protein>
<dbReference type="Proteomes" id="UP000179227">
    <property type="component" value="Unassembled WGS sequence"/>
</dbReference>
<organism evidence="1 2">
    <name type="scientific">Candidatus Curtissbacteria bacterium RIFCSPLOWO2_01_FULL_42_26</name>
    <dbReference type="NCBI Taxonomy" id="1797729"/>
    <lineage>
        <taxon>Bacteria</taxon>
        <taxon>Candidatus Curtissiibacteriota</taxon>
    </lineage>
</organism>
<reference evidence="1 2" key="1">
    <citation type="journal article" date="2016" name="Nat. Commun.">
        <title>Thousands of microbial genomes shed light on interconnected biogeochemical processes in an aquifer system.</title>
        <authorList>
            <person name="Anantharaman K."/>
            <person name="Brown C.T."/>
            <person name="Hug L.A."/>
            <person name="Sharon I."/>
            <person name="Castelle C.J."/>
            <person name="Probst A.J."/>
            <person name="Thomas B.C."/>
            <person name="Singh A."/>
            <person name="Wilkins M.J."/>
            <person name="Karaoz U."/>
            <person name="Brodie E.L."/>
            <person name="Williams K.H."/>
            <person name="Hubbard S.S."/>
            <person name="Banfield J.F."/>
        </authorList>
    </citation>
    <scope>NUCLEOTIDE SEQUENCE [LARGE SCALE GENOMIC DNA]</scope>
</reference>
<dbReference type="AlphaFoldDB" id="A0A1F5HVX0"/>
<comment type="caution">
    <text evidence="1">The sequence shown here is derived from an EMBL/GenBank/DDBJ whole genome shotgun (WGS) entry which is preliminary data.</text>
</comment>
<evidence type="ECO:0000313" key="2">
    <source>
        <dbReference type="Proteomes" id="UP000179227"/>
    </source>
</evidence>
<sequence length="221" mass="25715">MLVYNPNKIYMPAVAEAPPRSIDDYERWFDKVGQRFYRKELRDLVYAADIFHFFRHYKDGEAGISVIRRYGKDHKVHRVSFQLSPQDIANSQTTTPDMSPEHKELLELLSGPKGIQVTIDLEKVTTRRPLGFELKLSPAAEEGAPFVSQLITVPIIFDRESKEGESFELEKVMSLSSPYRNYGELMRRCGQTHMYAHENPQLVEFLKTTAFWMQKVISRRL</sequence>